<dbReference type="AlphaFoldDB" id="A0A2S2NHB1"/>
<accession>A0A2S2NHB1</accession>
<organism evidence="1">
    <name type="scientific">Schizaphis graminum</name>
    <name type="common">Green bug aphid</name>
    <dbReference type="NCBI Taxonomy" id="13262"/>
    <lineage>
        <taxon>Eukaryota</taxon>
        <taxon>Metazoa</taxon>
        <taxon>Ecdysozoa</taxon>
        <taxon>Arthropoda</taxon>
        <taxon>Hexapoda</taxon>
        <taxon>Insecta</taxon>
        <taxon>Pterygota</taxon>
        <taxon>Neoptera</taxon>
        <taxon>Paraneoptera</taxon>
        <taxon>Hemiptera</taxon>
        <taxon>Sternorrhyncha</taxon>
        <taxon>Aphidomorpha</taxon>
        <taxon>Aphidoidea</taxon>
        <taxon>Aphididae</taxon>
        <taxon>Aphidini</taxon>
        <taxon>Schizaphis</taxon>
    </lineage>
</organism>
<gene>
    <name evidence="1" type="ORF">g.3228</name>
</gene>
<protein>
    <submittedName>
        <fullName evidence="1">Uncharacterized protein</fullName>
    </submittedName>
</protein>
<reference evidence="1" key="1">
    <citation type="submission" date="2018-04" db="EMBL/GenBank/DDBJ databases">
        <title>Transcriptome of Schizaphis graminum biotype I.</title>
        <authorList>
            <person name="Scully E.D."/>
            <person name="Geib S.M."/>
            <person name="Palmer N.A."/>
            <person name="Koch K."/>
            <person name="Bradshaw J."/>
            <person name="Heng-Moss T."/>
            <person name="Sarath G."/>
        </authorList>
    </citation>
    <scope>NUCLEOTIDE SEQUENCE</scope>
</reference>
<sequence>MSKKEHLMDKDCFSFSKNSVKILNKSTKKTNVHHGFTEKSRKMKEAKKDRECRELFRTNLVDEYSKYLDLKDNEVSDENTFLKYYFFITHGAEADANYLAPIDPRIVNGILGRLSIEYQKSPFLPEFQNEILNVRLHRT</sequence>
<evidence type="ECO:0000313" key="1">
    <source>
        <dbReference type="EMBL" id="MBY16570.1"/>
    </source>
</evidence>
<dbReference type="EMBL" id="GGMR01003951">
    <property type="protein sequence ID" value="MBY16570.1"/>
    <property type="molecule type" value="Transcribed_RNA"/>
</dbReference>
<name>A0A2S2NHB1_SCHGA</name>
<proteinExistence type="predicted"/>